<dbReference type="InterPro" id="IPR002931">
    <property type="entry name" value="Transglutaminase-like"/>
</dbReference>
<proteinExistence type="predicted"/>
<dbReference type="AlphaFoldDB" id="A0A1W2H9V6"/>
<dbReference type="PANTHER" id="PTHR33490:SF1">
    <property type="entry name" value="SLL1233 PROTEIN"/>
    <property type="match status" value="1"/>
</dbReference>
<evidence type="ECO:0000313" key="2">
    <source>
        <dbReference type="EMBL" id="SMD45680.1"/>
    </source>
</evidence>
<dbReference type="STRING" id="758820.SAMN00777080_4341"/>
<dbReference type="EMBL" id="LT838813">
    <property type="protein sequence ID" value="SMD45680.1"/>
    <property type="molecule type" value="Genomic_DNA"/>
</dbReference>
<keyword evidence="3" id="KW-1185">Reference proteome</keyword>
<gene>
    <name evidence="2" type="ORF">SAMN00777080_4341</name>
</gene>
<dbReference type="Proteomes" id="UP000192333">
    <property type="component" value="Chromosome I"/>
</dbReference>
<reference evidence="3" key="1">
    <citation type="submission" date="2017-04" db="EMBL/GenBank/DDBJ databases">
        <authorList>
            <person name="Varghese N."/>
            <person name="Submissions S."/>
        </authorList>
    </citation>
    <scope>NUCLEOTIDE SEQUENCE [LARGE SCALE GENOMIC DNA]</scope>
    <source>
        <strain evidence="3">DSM 16537</strain>
    </source>
</reference>
<dbReference type="Gene3D" id="3.10.620.30">
    <property type="match status" value="1"/>
</dbReference>
<dbReference type="InterPro" id="IPR038765">
    <property type="entry name" value="Papain-like_cys_pep_sf"/>
</dbReference>
<dbReference type="Pfam" id="PF08379">
    <property type="entry name" value="Bact_transglu_N"/>
    <property type="match status" value="1"/>
</dbReference>
<dbReference type="PANTHER" id="PTHR33490">
    <property type="entry name" value="BLR5614 PROTEIN-RELATED"/>
    <property type="match status" value="1"/>
</dbReference>
<organism evidence="2 3">
    <name type="scientific">Aquiflexum balticum DSM 16537</name>
    <dbReference type="NCBI Taxonomy" id="758820"/>
    <lineage>
        <taxon>Bacteria</taxon>
        <taxon>Pseudomonadati</taxon>
        <taxon>Bacteroidota</taxon>
        <taxon>Cytophagia</taxon>
        <taxon>Cytophagales</taxon>
        <taxon>Cyclobacteriaceae</taxon>
        <taxon>Aquiflexum</taxon>
    </lineage>
</organism>
<dbReference type="SUPFAM" id="SSF54001">
    <property type="entry name" value="Cysteine proteinases"/>
    <property type="match status" value="1"/>
</dbReference>
<dbReference type="GO" id="GO:0006508">
    <property type="term" value="P:proteolysis"/>
    <property type="evidence" value="ECO:0007669"/>
    <property type="project" value="UniProtKB-KW"/>
</dbReference>
<sequence length="280" mass="32222">MRLHIQHQTKYQYEEKVPLNPHQLFLIPQQRTYFQIKKANWDIYPQPVGKNQRINAEGNPFFQVWFNVETDVLKVNVDLEIEAFDFNPFSFILSPDIPYPFQNFVYHGNTGEFLKIYKQTEAFPELTEFASSIMRQSPDIVSFLVKLLDQIHNNWSHGLRYEPGLLHPMDTFATKEGSCRDLSWMLMAMLRNLGMATRFVSGYAFNPEVDAGHELHGWIEVYLPGAGWVGLDPSLGLFTDHHYIPLASSFHPSHTLPISGTYGGAATSSFSSEVWIDEIF</sequence>
<accession>A0A1W2H9V6</accession>
<dbReference type="InterPro" id="IPR013589">
    <property type="entry name" value="Bac_transglu_N"/>
</dbReference>
<protein>
    <submittedName>
        <fullName evidence="2">Transglutaminase-like enzyme, putative cysteine protease</fullName>
    </submittedName>
</protein>
<evidence type="ECO:0000259" key="1">
    <source>
        <dbReference type="SMART" id="SM00460"/>
    </source>
</evidence>
<dbReference type="Pfam" id="PF01841">
    <property type="entry name" value="Transglut_core"/>
    <property type="match status" value="1"/>
</dbReference>
<dbReference type="RefSeq" id="WP_084122622.1">
    <property type="nucleotide sequence ID" value="NZ_LT838813.1"/>
</dbReference>
<dbReference type="SMART" id="SM00460">
    <property type="entry name" value="TGc"/>
    <property type="match status" value="1"/>
</dbReference>
<name>A0A1W2H9V6_9BACT</name>
<keyword evidence="2" id="KW-0378">Hydrolase</keyword>
<feature type="domain" description="Transglutaminase-like" evidence="1">
    <location>
        <begin position="171"/>
        <end position="235"/>
    </location>
</feature>
<evidence type="ECO:0000313" key="3">
    <source>
        <dbReference type="Proteomes" id="UP000192333"/>
    </source>
</evidence>
<keyword evidence="2" id="KW-0645">Protease</keyword>
<dbReference type="GO" id="GO:0008233">
    <property type="term" value="F:peptidase activity"/>
    <property type="evidence" value="ECO:0007669"/>
    <property type="project" value="UniProtKB-KW"/>
</dbReference>
<dbReference type="OrthoDB" id="9804872at2"/>